<gene>
    <name evidence="1" type="ORF">LCGC14_2207360</name>
</gene>
<proteinExistence type="predicted"/>
<protein>
    <recommendedName>
        <fullName evidence="2">IraD/Gp25-like domain-containing protein</fullName>
    </recommendedName>
</protein>
<sequence length="125" mass="14480">MKKNLYLDEINHDLTLTDFQLRLTDNLTEYMAQKIENVLSTFAEEWFLDFTIGLPYFDRILIKTADQNDVHNIFLMAITDIPEVEEVIEFETDFISSTRTFTVDFKVKVRDVDAPVVGSIPLGGR</sequence>
<dbReference type="Pfam" id="PF10934">
    <property type="entry name" value="Sheath_initiator"/>
    <property type="match status" value="1"/>
</dbReference>
<evidence type="ECO:0000313" key="1">
    <source>
        <dbReference type="EMBL" id="KKL60236.1"/>
    </source>
</evidence>
<dbReference type="AlphaFoldDB" id="A0A0F9E292"/>
<evidence type="ECO:0008006" key="2">
    <source>
        <dbReference type="Google" id="ProtNLM"/>
    </source>
</evidence>
<dbReference type="EMBL" id="LAZR01029219">
    <property type="protein sequence ID" value="KKL60236.1"/>
    <property type="molecule type" value="Genomic_DNA"/>
</dbReference>
<dbReference type="InterPro" id="IPR020288">
    <property type="entry name" value="Sheath_initiator"/>
</dbReference>
<organism evidence="1">
    <name type="scientific">marine sediment metagenome</name>
    <dbReference type="NCBI Taxonomy" id="412755"/>
    <lineage>
        <taxon>unclassified sequences</taxon>
        <taxon>metagenomes</taxon>
        <taxon>ecological metagenomes</taxon>
    </lineage>
</organism>
<name>A0A0F9E292_9ZZZZ</name>
<comment type="caution">
    <text evidence="1">The sequence shown here is derived from an EMBL/GenBank/DDBJ whole genome shotgun (WGS) entry which is preliminary data.</text>
</comment>
<accession>A0A0F9E292</accession>
<reference evidence="1" key="1">
    <citation type="journal article" date="2015" name="Nature">
        <title>Complex archaea that bridge the gap between prokaryotes and eukaryotes.</title>
        <authorList>
            <person name="Spang A."/>
            <person name="Saw J.H."/>
            <person name="Jorgensen S.L."/>
            <person name="Zaremba-Niedzwiedzka K."/>
            <person name="Martijn J."/>
            <person name="Lind A.E."/>
            <person name="van Eijk R."/>
            <person name="Schleper C."/>
            <person name="Guy L."/>
            <person name="Ettema T.J."/>
        </authorList>
    </citation>
    <scope>NUCLEOTIDE SEQUENCE</scope>
</reference>